<feature type="region of interest" description="Disordered" evidence="1">
    <location>
        <begin position="1"/>
        <end position="23"/>
    </location>
</feature>
<name>A0AAN3V4X3_ECOLX</name>
<dbReference type="InterPro" id="IPR010982">
    <property type="entry name" value="Lambda_DNA-bd_dom_sf"/>
</dbReference>
<reference evidence="3 4" key="1">
    <citation type="submission" date="2011-12" db="EMBL/GenBank/DDBJ databases">
        <authorList>
            <person name="Brinkac L."/>
            <person name="Radune D."/>
            <person name="Sanka R."/>
            <person name="Selengut J."/>
            <person name="DebRoy C."/>
            <person name="Feng P."/>
            <person name="Fratamico P.M."/>
            <person name="Kapur V."/>
            <person name="Kariyawasam S."/>
            <person name="Losada L."/>
            <person name="Nierman W.C."/>
            <person name="Nelson K."/>
        </authorList>
    </citation>
    <scope>NUCLEOTIDE SEQUENCE [LARGE SCALE GENOMIC DNA]</scope>
    <source>
        <strain evidence="3 4">4.0967</strain>
    </source>
</reference>
<dbReference type="InterPro" id="IPR010744">
    <property type="entry name" value="Phage_CI_N"/>
</dbReference>
<feature type="region of interest" description="Disordered" evidence="1">
    <location>
        <begin position="196"/>
        <end position="226"/>
    </location>
</feature>
<dbReference type="GO" id="GO:0003677">
    <property type="term" value="F:DNA binding"/>
    <property type="evidence" value="ECO:0007669"/>
    <property type="project" value="InterPro"/>
</dbReference>
<evidence type="ECO:0000259" key="2">
    <source>
        <dbReference type="Pfam" id="PF07022"/>
    </source>
</evidence>
<gene>
    <name evidence="3" type="ORF">EC40967_2952</name>
</gene>
<accession>A0AAN3V4X3</accession>
<dbReference type="Pfam" id="PF07022">
    <property type="entry name" value="Phage_CI_repr"/>
    <property type="match status" value="1"/>
</dbReference>
<evidence type="ECO:0000313" key="4">
    <source>
        <dbReference type="Proteomes" id="UP000003866"/>
    </source>
</evidence>
<evidence type="ECO:0000256" key="1">
    <source>
        <dbReference type="SAM" id="MobiDB-lite"/>
    </source>
</evidence>
<sequence>MKINMLEGKKMSKQTADDFSFSQDRKESIQDRIKQLIGSRSLRKATSDWGLPYSTINNYFEKGTTPGLNVVATIAKLENVSLEWLVYGENKNILMIENTKVATEDVNRPDTSIVDEILRRAAPEDRERLIDMLCCIGIKGVLERLQQPIRQATQADSDQDEQENAIRSLNIRESLKDVICMALDGNEETDKEILRRIESRARAGSPGGQTAATPEQETKPVSKKSA</sequence>
<dbReference type="AlphaFoldDB" id="A0AAN3V4X3"/>
<dbReference type="GO" id="GO:0045892">
    <property type="term" value="P:negative regulation of DNA-templated transcription"/>
    <property type="evidence" value="ECO:0007669"/>
    <property type="project" value="InterPro"/>
</dbReference>
<comment type="caution">
    <text evidence="3">The sequence shown here is derived from an EMBL/GenBank/DDBJ whole genome shotgun (WGS) entry which is preliminary data.</text>
</comment>
<dbReference type="EMBL" id="AFAA02000027">
    <property type="protein sequence ID" value="EII34807.1"/>
    <property type="molecule type" value="Genomic_DNA"/>
</dbReference>
<dbReference type="Gene3D" id="1.10.260.40">
    <property type="entry name" value="lambda repressor-like DNA-binding domains"/>
    <property type="match status" value="1"/>
</dbReference>
<evidence type="ECO:0000313" key="3">
    <source>
        <dbReference type="EMBL" id="EII34807.1"/>
    </source>
</evidence>
<organism evidence="3 4">
    <name type="scientific">Escherichia coli 4.0967</name>
    <dbReference type="NCBI Taxonomy" id="869687"/>
    <lineage>
        <taxon>Bacteria</taxon>
        <taxon>Pseudomonadati</taxon>
        <taxon>Pseudomonadota</taxon>
        <taxon>Gammaproteobacteria</taxon>
        <taxon>Enterobacterales</taxon>
        <taxon>Enterobacteriaceae</taxon>
        <taxon>Escherichia</taxon>
    </lineage>
</organism>
<feature type="domain" description="Bacteriophage CI repressor N-terminal" evidence="2">
    <location>
        <begin position="32"/>
        <end position="90"/>
    </location>
</feature>
<dbReference type="Proteomes" id="UP000003866">
    <property type="component" value="Unassembled WGS sequence"/>
</dbReference>
<proteinExistence type="predicted"/>
<protein>
    <submittedName>
        <fullName evidence="3">Bacteriophage CI repressor protein</fullName>
    </submittedName>
</protein>